<protein>
    <recommendedName>
        <fullName evidence="3">Lipoprotein</fullName>
    </recommendedName>
</protein>
<evidence type="ECO:0000313" key="2">
    <source>
        <dbReference type="Proteomes" id="UP000008386"/>
    </source>
</evidence>
<keyword evidence="2" id="KW-1185">Reference proteome</keyword>
<organism evidence="1 2">
    <name type="scientific">Pyrococcus yayanosii (strain CH1 / JCM 16557)</name>
    <dbReference type="NCBI Taxonomy" id="529709"/>
    <lineage>
        <taxon>Archaea</taxon>
        <taxon>Methanobacteriati</taxon>
        <taxon>Methanobacteriota</taxon>
        <taxon>Thermococci</taxon>
        <taxon>Thermococcales</taxon>
        <taxon>Thermococcaceae</taxon>
        <taxon>Pyrococcus</taxon>
    </lineage>
</organism>
<dbReference type="RefSeq" id="WP_013905326.1">
    <property type="nucleotide sequence ID" value="NC_015680.1"/>
</dbReference>
<dbReference type="HOGENOM" id="CLU_1109536_0_0_2"/>
<dbReference type="eggNOG" id="arCOG13109">
    <property type="taxonomic scope" value="Archaea"/>
</dbReference>
<reference evidence="1 2" key="1">
    <citation type="journal article" date="2011" name="J. Bacteriol.">
        <title>Complete genome sequence of the obligate piezophilic hyperthermophilic archaeon Pyrococcus yayanosii CH1.</title>
        <authorList>
            <person name="Jun X."/>
            <person name="Lupeng L."/>
            <person name="Minjuan X."/>
            <person name="Oger P."/>
            <person name="Fengping W."/>
            <person name="Jebbar M."/>
            <person name="Xiang X."/>
        </authorList>
    </citation>
    <scope>NUCLEOTIDE SEQUENCE [LARGE SCALE GENOMIC DNA]</scope>
    <source>
        <strain evidence="2">CH1 / JCM 16557</strain>
    </source>
</reference>
<dbReference type="GeneID" id="10837157"/>
<evidence type="ECO:0008006" key="3">
    <source>
        <dbReference type="Google" id="ProtNLM"/>
    </source>
</evidence>
<accession>F8AI42</accession>
<dbReference type="PROSITE" id="PS51257">
    <property type="entry name" value="PROKAR_LIPOPROTEIN"/>
    <property type="match status" value="1"/>
</dbReference>
<gene>
    <name evidence="1" type="ordered locus">PYCH_05810</name>
</gene>
<evidence type="ECO:0000313" key="1">
    <source>
        <dbReference type="EMBL" id="AEH24269.1"/>
    </source>
</evidence>
<proteinExistence type="predicted"/>
<name>F8AI42_PYRYC</name>
<sequence length="250" mass="27843">MRGRLMIALLLLLLASGCIGPTTSPTITRTTRPMKVIFNETHTFGSRFSIRVNLTEEAVVSVKLEMPEGAVLKYLGVIRAEDARTWILNDEGVQYVARKNSVTAGTYNFTLGSGKYYIVFGPPEAPLEDVVLGEGTVELLPSNRTVITFNASQYILLKNLQLKLIIQGNVSFQLLDSYQHGKWERGQHFVPVTEKKNAESGIYRISRDLPGTVYYLIINNDSSEEKAVVEYELRASAVRPFKGRIVVSLG</sequence>
<dbReference type="Proteomes" id="UP000008386">
    <property type="component" value="Chromosome"/>
</dbReference>
<dbReference type="EMBL" id="CP002779">
    <property type="protein sequence ID" value="AEH24269.1"/>
    <property type="molecule type" value="Genomic_DNA"/>
</dbReference>
<dbReference type="KEGG" id="pya:PYCH_05810"/>
<dbReference type="AlphaFoldDB" id="F8AI42"/>